<dbReference type="PANTHER" id="PTHR43742">
    <property type="entry name" value="TRIMETHYLAMINE-N-OXIDE REDUCTASE"/>
    <property type="match status" value="1"/>
</dbReference>
<keyword evidence="4" id="KW-0411">Iron-sulfur</keyword>
<dbReference type="SUPFAM" id="SSF53706">
    <property type="entry name" value="Formate dehydrogenase/DMSO reductase, domains 1-3"/>
    <property type="match status" value="1"/>
</dbReference>
<dbReference type="Proteomes" id="UP000637774">
    <property type="component" value="Unassembled WGS sequence"/>
</dbReference>
<dbReference type="Gene3D" id="3.40.228.10">
    <property type="entry name" value="Dimethylsulfoxide Reductase, domain 2"/>
    <property type="match status" value="1"/>
</dbReference>
<dbReference type="PANTHER" id="PTHR43742:SF6">
    <property type="entry name" value="OXIDOREDUCTASE YYAE-RELATED"/>
    <property type="match status" value="1"/>
</dbReference>
<dbReference type="SUPFAM" id="SSF50692">
    <property type="entry name" value="ADC-like"/>
    <property type="match status" value="1"/>
</dbReference>
<organism evidence="6 7">
    <name type="scientific">Hymenobacter frigidus</name>
    <dbReference type="NCBI Taxonomy" id="1524095"/>
    <lineage>
        <taxon>Bacteria</taxon>
        <taxon>Pseudomonadati</taxon>
        <taxon>Bacteroidota</taxon>
        <taxon>Cytophagia</taxon>
        <taxon>Cytophagales</taxon>
        <taxon>Hymenobacteraceae</taxon>
        <taxon>Hymenobacter</taxon>
    </lineage>
</organism>
<keyword evidence="7" id="KW-1185">Reference proteome</keyword>
<dbReference type="SMART" id="SM00926">
    <property type="entry name" value="Molybdop_Fe4S4"/>
    <property type="match status" value="1"/>
</dbReference>
<dbReference type="EMBL" id="BMGY01000005">
    <property type="protein sequence ID" value="GGH81145.1"/>
    <property type="molecule type" value="Genomic_DNA"/>
</dbReference>
<dbReference type="InterPro" id="IPR009010">
    <property type="entry name" value="Asp_de-COase-like_dom_sf"/>
</dbReference>
<accession>A0ABQ1ZZA9</accession>
<evidence type="ECO:0000313" key="7">
    <source>
        <dbReference type="Proteomes" id="UP000637774"/>
    </source>
</evidence>
<dbReference type="InterPro" id="IPR006656">
    <property type="entry name" value="Mopterin_OxRdtase"/>
</dbReference>
<keyword evidence="2" id="KW-0479">Metal-binding</keyword>
<dbReference type="Gene3D" id="2.40.40.20">
    <property type="match status" value="1"/>
</dbReference>
<comment type="similarity">
    <text evidence="1">Belongs to the prokaryotic molybdopterin-containing oxidoreductase family.</text>
</comment>
<dbReference type="Gene3D" id="2.20.25.90">
    <property type="entry name" value="ADC-like domains"/>
    <property type="match status" value="1"/>
</dbReference>
<comment type="caution">
    <text evidence="6">The sequence shown here is derived from an EMBL/GenBank/DDBJ whole genome shotgun (WGS) entry which is preliminary data.</text>
</comment>
<dbReference type="Pfam" id="PF00384">
    <property type="entry name" value="Molybdopterin"/>
    <property type="match status" value="1"/>
</dbReference>
<evidence type="ECO:0000313" key="6">
    <source>
        <dbReference type="EMBL" id="GGH81145.1"/>
    </source>
</evidence>
<evidence type="ECO:0000256" key="3">
    <source>
        <dbReference type="ARBA" id="ARBA00023004"/>
    </source>
</evidence>
<proteinExistence type="inferred from homology"/>
<dbReference type="Gene3D" id="3.40.50.740">
    <property type="match status" value="1"/>
</dbReference>
<name>A0ABQ1ZZA9_9BACT</name>
<reference evidence="7" key="1">
    <citation type="journal article" date="2019" name="Int. J. Syst. Evol. Microbiol.">
        <title>The Global Catalogue of Microorganisms (GCM) 10K type strain sequencing project: providing services to taxonomists for standard genome sequencing and annotation.</title>
        <authorList>
            <consortium name="The Broad Institute Genomics Platform"/>
            <consortium name="The Broad Institute Genome Sequencing Center for Infectious Disease"/>
            <person name="Wu L."/>
            <person name="Ma J."/>
        </authorList>
    </citation>
    <scope>NUCLEOTIDE SEQUENCE [LARGE SCALE GENOMIC DNA]</scope>
    <source>
        <strain evidence="7">CGMCC 1.14966</strain>
    </source>
</reference>
<dbReference type="RefSeq" id="WP_188560687.1">
    <property type="nucleotide sequence ID" value="NZ_BMGY01000005.1"/>
</dbReference>
<evidence type="ECO:0000259" key="5">
    <source>
        <dbReference type="PROSITE" id="PS51669"/>
    </source>
</evidence>
<gene>
    <name evidence="6" type="ORF">GCM10011495_07420</name>
</gene>
<protein>
    <submittedName>
        <fullName evidence="6">Oxidoreductase</fullName>
    </submittedName>
</protein>
<dbReference type="InterPro" id="IPR006657">
    <property type="entry name" value="MoPterin_dinucl-bd_dom"/>
</dbReference>
<sequence length="713" mass="76866">MPAETHYRACNLCEAICGLEIKHENGQVLSITGDAQDPFSRGHICPKAVGLKDIYEDPNRLRRPLKRTATGWEEISWDTALDEVAAGLRQQRAAHGPHATAWYAGNPSVHNSGTQLAAPGFLRALGSRSLFSASSVDQLPHHFAAWQLYGHPLLLPVPDLDRTDHWLILGGNPLVSNGSLMTAPDVSNRLKAIQARGGKVVVVDPRRTETAARADAHHFIRPGTDVFLLLAMTQVLYAENLVNPGRLAEFTDGLAELGAAVAGFTPEHVSGITGIAPAEIRTLARELAGAGRGVVYGRVGVSVQAFGGLCLWLINALNLLTGHLDEPGGYMFATPALDILGKPGPYTKYDRYRSRVRQAPEFMGELPVACLAEEMLTPGPGQLRALVTSCGNPVLSTPNGPQLETALAGLDFMVSIDIYLNETTRHAHYILPPATGLETAHYDVSFHALAIRNTSRYSEPLFDKGPAARYDWEIFEELRLRLEAGDAAAATIAPPLENPEAKLDLGLRYGAYGRAGLSLEKLRANPHGIDLGPLLPRLPASLRTATQRINLAAPLFLADLGRARRVLAAGPPVAEGQLLLISRRELRSNNSWMHNLPRLIKGRNRCTLHINPADAAAHQLADGQPVRIRSRVGAVELPVEITATVMPGVVCLPHGYGHHRPGTRQDVAQAHAGVSINDLTDDSRLDELTGNAALSGVPVWLEKPGIGDNQTSE</sequence>
<dbReference type="Pfam" id="PF01568">
    <property type="entry name" value="Molydop_binding"/>
    <property type="match status" value="1"/>
</dbReference>
<keyword evidence="3" id="KW-0408">Iron</keyword>
<evidence type="ECO:0000256" key="1">
    <source>
        <dbReference type="ARBA" id="ARBA00010312"/>
    </source>
</evidence>
<dbReference type="InterPro" id="IPR006963">
    <property type="entry name" value="Mopterin_OxRdtase_4Fe-4S_dom"/>
</dbReference>
<evidence type="ECO:0000256" key="4">
    <source>
        <dbReference type="ARBA" id="ARBA00023014"/>
    </source>
</evidence>
<dbReference type="CDD" id="cd02782">
    <property type="entry name" value="MopB_CT_1"/>
    <property type="match status" value="1"/>
</dbReference>
<evidence type="ECO:0000256" key="2">
    <source>
        <dbReference type="ARBA" id="ARBA00022723"/>
    </source>
</evidence>
<feature type="domain" description="4Fe-4S Mo/W bis-MGD-type" evidence="5">
    <location>
        <begin position="3"/>
        <end position="59"/>
    </location>
</feature>
<dbReference type="Pfam" id="PF04879">
    <property type="entry name" value="Molybdop_Fe4S4"/>
    <property type="match status" value="1"/>
</dbReference>
<dbReference type="PROSITE" id="PS51669">
    <property type="entry name" value="4FE4S_MOW_BIS_MGD"/>
    <property type="match status" value="1"/>
</dbReference>
<dbReference type="InterPro" id="IPR050612">
    <property type="entry name" value="Prok_Mopterin_Oxidored"/>
</dbReference>